<keyword evidence="6" id="KW-0547">Nucleotide-binding</keyword>
<evidence type="ECO:0000256" key="5">
    <source>
        <dbReference type="ARBA" id="ARBA00022679"/>
    </source>
</evidence>
<reference evidence="13" key="1">
    <citation type="submission" date="2019-12" db="EMBL/GenBank/DDBJ databases">
        <title>Genome sequencing and annotation of Brassica cretica.</title>
        <authorList>
            <person name="Studholme D.J."/>
            <person name="Sarris P.F."/>
        </authorList>
    </citation>
    <scope>NUCLEOTIDE SEQUENCE</scope>
    <source>
        <strain evidence="13">PFS-102/07</strain>
        <tissue evidence="13">Leaf</tissue>
    </source>
</reference>
<dbReference type="EC" id="2.7.11.1" evidence="3"/>
<accession>A0A8S9HSH7</accession>
<evidence type="ECO:0000313" key="13">
    <source>
        <dbReference type="EMBL" id="KAF2560993.1"/>
    </source>
</evidence>
<protein>
    <recommendedName>
        <fullName evidence="3">non-specific serine/threonine protein kinase</fullName>
        <ecNumber evidence="3">2.7.11.1</ecNumber>
    </recommendedName>
</protein>
<comment type="similarity">
    <text evidence="1">In the N-terminal section; belongs to the leguminous lectin family.</text>
</comment>
<evidence type="ECO:0000256" key="10">
    <source>
        <dbReference type="ARBA" id="ARBA00048679"/>
    </source>
</evidence>
<keyword evidence="7" id="KW-0418">Kinase</keyword>
<dbReference type="InterPro" id="IPR000719">
    <property type="entry name" value="Prot_kinase_dom"/>
</dbReference>
<dbReference type="PROSITE" id="PS50011">
    <property type="entry name" value="PROTEIN_KINASE_DOM"/>
    <property type="match status" value="1"/>
</dbReference>
<feature type="compositionally biased region" description="Pro residues" evidence="11">
    <location>
        <begin position="40"/>
        <end position="49"/>
    </location>
</feature>
<evidence type="ECO:0000256" key="7">
    <source>
        <dbReference type="ARBA" id="ARBA00022777"/>
    </source>
</evidence>
<dbReference type="SMART" id="SM00220">
    <property type="entry name" value="S_TKc"/>
    <property type="match status" value="1"/>
</dbReference>
<dbReference type="PROSITE" id="PS00108">
    <property type="entry name" value="PROTEIN_KINASE_ST"/>
    <property type="match status" value="1"/>
</dbReference>
<dbReference type="InterPro" id="IPR058543">
    <property type="entry name" value="Beta-prop_RSE1/DDB1/CPSF1_2nd"/>
</dbReference>
<keyword evidence="5" id="KW-0808">Transferase</keyword>
<keyword evidence="4" id="KW-0723">Serine/threonine-protein kinase</keyword>
<organism evidence="13">
    <name type="scientific">Brassica cretica</name>
    <name type="common">Mustard</name>
    <dbReference type="NCBI Taxonomy" id="69181"/>
    <lineage>
        <taxon>Eukaryota</taxon>
        <taxon>Viridiplantae</taxon>
        <taxon>Streptophyta</taxon>
        <taxon>Embryophyta</taxon>
        <taxon>Tracheophyta</taxon>
        <taxon>Spermatophyta</taxon>
        <taxon>Magnoliopsida</taxon>
        <taxon>eudicotyledons</taxon>
        <taxon>Gunneridae</taxon>
        <taxon>Pentapetalae</taxon>
        <taxon>rosids</taxon>
        <taxon>malvids</taxon>
        <taxon>Brassicales</taxon>
        <taxon>Brassicaceae</taxon>
        <taxon>Brassiceae</taxon>
        <taxon>Brassica</taxon>
    </lineage>
</organism>
<sequence>MVQSSEVPTKCSSEFSSEISEERSHRKIPRNESLASSVPHSPPVEPPSGSPTKICDHPCPSTEPLNIIKGVASALLYLHEEWEQVVLHRDIKSSNILLDAELNGRLGDFGLARFHDRGQNLEATRVVGTIGYMAPELTAMGVATTKTDVYAFGSFILEVVCGRRPVDPERPVEQMILMKWVATCGSRDNLMITVDSKLEGNFKAEEVKMLLKLGMLCSQSNPENRPSMRHIVQYLEGNVPVPSISFDTTGFGMPNISNETPASQAAKLTSSDSGRIVELEYNKEKNVFDRVHQETFGKSGDMACLDIAPVPEGRQRSRFLAVGSYDNTVRILSLDPDDRLQILMFDRLGETFNETMVPLRYTPRSSSICLKLIAQF</sequence>
<comment type="caution">
    <text evidence="13">The sequence shown here is derived from an EMBL/GenBank/DDBJ whole genome shotgun (WGS) entry which is preliminary data.</text>
</comment>
<dbReference type="GO" id="GO:0005524">
    <property type="term" value="F:ATP binding"/>
    <property type="evidence" value="ECO:0007669"/>
    <property type="project" value="UniProtKB-KW"/>
</dbReference>
<gene>
    <name evidence="13" type="ORF">F2Q70_00014743</name>
</gene>
<dbReference type="Gene3D" id="1.10.510.10">
    <property type="entry name" value="Transferase(Phosphotransferase) domain 1"/>
    <property type="match status" value="1"/>
</dbReference>
<name>A0A8S9HSH7_BRACR</name>
<dbReference type="GO" id="GO:0004674">
    <property type="term" value="F:protein serine/threonine kinase activity"/>
    <property type="evidence" value="ECO:0007669"/>
    <property type="project" value="UniProtKB-KW"/>
</dbReference>
<comment type="similarity">
    <text evidence="2">In the C-terminal section; belongs to the protein kinase superfamily. Ser/Thr protein kinase family.</text>
</comment>
<dbReference type="InterPro" id="IPR050528">
    <property type="entry name" value="L-type_Lectin-RKs"/>
</dbReference>
<dbReference type="SUPFAM" id="SSF56112">
    <property type="entry name" value="Protein kinase-like (PK-like)"/>
    <property type="match status" value="1"/>
</dbReference>
<evidence type="ECO:0000256" key="3">
    <source>
        <dbReference type="ARBA" id="ARBA00012513"/>
    </source>
</evidence>
<feature type="compositionally biased region" description="Polar residues" evidence="11">
    <location>
        <begin position="1"/>
        <end position="11"/>
    </location>
</feature>
<evidence type="ECO:0000256" key="6">
    <source>
        <dbReference type="ARBA" id="ARBA00022741"/>
    </source>
</evidence>
<comment type="catalytic activity">
    <reaction evidence="10">
        <text>L-seryl-[protein] + ATP = O-phospho-L-seryl-[protein] + ADP + H(+)</text>
        <dbReference type="Rhea" id="RHEA:17989"/>
        <dbReference type="Rhea" id="RHEA-COMP:9863"/>
        <dbReference type="Rhea" id="RHEA-COMP:11604"/>
        <dbReference type="ChEBI" id="CHEBI:15378"/>
        <dbReference type="ChEBI" id="CHEBI:29999"/>
        <dbReference type="ChEBI" id="CHEBI:30616"/>
        <dbReference type="ChEBI" id="CHEBI:83421"/>
        <dbReference type="ChEBI" id="CHEBI:456216"/>
        <dbReference type="EC" id="2.7.11.1"/>
    </reaction>
</comment>
<evidence type="ECO:0000256" key="4">
    <source>
        <dbReference type="ARBA" id="ARBA00022527"/>
    </source>
</evidence>
<dbReference type="InterPro" id="IPR011009">
    <property type="entry name" value="Kinase-like_dom_sf"/>
</dbReference>
<evidence type="ECO:0000256" key="2">
    <source>
        <dbReference type="ARBA" id="ARBA00010217"/>
    </source>
</evidence>
<dbReference type="InterPro" id="IPR015943">
    <property type="entry name" value="WD40/YVTN_repeat-like_dom_sf"/>
</dbReference>
<dbReference type="PANTHER" id="PTHR27007">
    <property type="match status" value="1"/>
</dbReference>
<evidence type="ECO:0000259" key="12">
    <source>
        <dbReference type="PROSITE" id="PS50011"/>
    </source>
</evidence>
<dbReference type="AlphaFoldDB" id="A0A8S9HSH7"/>
<evidence type="ECO:0000256" key="9">
    <source>
        <dbReference type="ARBA" id="ARBA00047899"/>
    </source>
</evidence>
<dbReference type="Gene3D" id="2.130.10.10">
    <property type="entry name" value="YVTN repeat-like/Quinoprotein amine dehydrogenase"/>
    <property type="match status" value="1"/>
</dbReference>
<evidence type="ECO:0000256" key="8">
    <source>
        <dbReference type="ARBA" id="ARBA00022840"/>
    </source>
</evidence>
<evidence type="ECO:0000256" key="1">
    <source>
        <dbReference type="ARBA" id="ARBA00008536"/>
    </source>
</evidence>
<feature type="domain" description="Protein kinase" evidence="12">
    <location>
        <begin position="1"/>
        <end position="244"/>
    </location>
</feature>
<dbReference type="EMBL" id="QGKY02001250">
    <property type="protein sequence ID" value="KAF2560993.1"/>
    <property type="molecule type" value="Genomic_DNA"/>
</dbReference>
<proteinExistence type="inferred from homology"/>
<evidence type="ECO:0000256" key="11">
    <source>
        <dbReference type="SAM" id="MobiDB-lite"/>
    </source>
</evidence>
<dbReference type="InterPro" id="IPR008271">
    <property type="entry name" value="Ser/Thr_kinase_AS"/>
</dbReference>
<dbReference type="Pfam" id="PF00069">
    <property type="entry name" value="Pkinase"/>
    <property type="match status" value="1"/>
</dbReference>
<keyword evidence="8" id="KW-0067">ATP-binding</keyword>
<feature type="region of interest" description="Disordered" evidence="11">
    <location>
        <begin position="1"/>
        <end position="53"/>
    </location>
</feature>
<comment type="catalytic activity">
    <reaction evidence="9">
        <text>L-threonyl-[protein] + ATP = O-phospho-L-threonyl-[protein] + ADP + H(+)</text>
        <dbReference type="Rhea" id="RHEA:46608"/>
        <dbReference type="Rhea" id="RHEA-COMP:11060"/>
        <dbReference type="Rhea" id="RHEA-COMP:11605"/>
        <dbReference type="ChEBI" id="CHEBI:15378"/>
        <dbReference type="ChEBI" id="CHEBI:30013"/>
        <dbReference type="ChEBI" id="CHEBI:30616"/>
        <dbReference type="ChEBI" id="CHEBI:61977"/>
        <dbReference type="ChEBI" id="CHEBI:456216"/>
        <dbReference type="EC" id="2.7.11.1"/>
    </reaction>
</comment>
<dbReference type="FunFam" id="1.10.510.10:FF:000108">
    <property type="entry name" value="L-type lectin-domain containing receptor kinase S.4"/>
    <property type="match status" value="1"/>
</dbReference>
<dbReference type="Pfam" id="PF23726">
    <property type="entry name" value="Beta-prop_RSE1_2nd"/>
    <property type="match status" value="1"/>
</dbReference>